<feature type="compositionally biased region" description="Basic and acidic residues" evidence="1">
    <location>
        <begin position="120"/>
        <end position="129"/>
    </location>
</feature>
<name>Q572E8_PHYIN</name>
<dbReference type="AlphaFoldDB" id="Q572E8"/>
<gene>
    <name evidence="2" type="ORF">PI49.0380</name>
</gene>
<sequence>MRTDWMCVSPDGVHSFVGEDAVVVHAIESGLLEDVDADHVESAIDAMDEYVEVAEVVEIDDGGRADNDADADVRPSQIDTSAQHYQNTLNELFGSESDSDVELSQAAATRAFDVSPGELHAADSQRDSDTSLQLLSEVSGAECDGT</sequence>
<accession>Q572E8</accession>
<protein>
    <submittedName>
        <fullName evidence="2">Uncharacterized protein</fullName>
    </submittedName>
</protein>
<evidence type="ECO:0000256" key="1">
    <source>
        <dbReference type="SAM" id="MobiDB-lite"/>
    </source>
</evidence>
<reference evidence="2" key="1">
    <citation type="journal article" date="2005" name="Proc. Natl. Acad. Sci. U.S.A.">
        <title>An ancestral oomycete locus contains late blight avirulence gene Avr3a, encoding a protein that is recognized in the host cytoplasm.</title>
        <authorList>
            <person name="Armstrong M.R."/>
            <person name="Whisson S.C."/>
            <person name="Pritchard L."/>
            <person name="Bos J.I.B."/>
            <person name="Venter E."/>
            <person name="Avrova A.O."/>
            <person name="Rehmany A.P."/>
            <person name="Bohme U."/>
            <person name="Brooks K."/>
            <person name="Cherevach I."/>
            <person name="Hamlin N."/>
            <person name="White B."/>
            <person name="Fraser A."/>
            <person name="Lord A."/>
            <person name="Quail M.A."/>
            <person name="Churcher C."/>
            <person name="Hall N."/>
            <person name="Berriman M."/>
            <person name="Kamoun S."/>
            <person name="Beyon J.L."/>
            <person name="Birch P.R.J."/>
        </authorList>
    </citation>
    <scope>NUCLEOTIDE SEQUENCE</scope>
</reference>
<evidence type="ECO:0000313" key="2">
    <source>
        <dbReference type="EMBL" id="CAI72330.1"/>
    </source>
</evidence>
<dbReference type="EMBL" id="AJ893357">
    <property type="protein sequence ID" value="CAI72330.1"/>
    <property type="molecule type" value="Genomic_DNA"/>
</dbReference>
<proteinExistence type="predicted"/>
<organism evidence="2">
    <name type="scientific">Phytophthora infestans</name>
    <name type="common">Potato late blight agent</name>
    <name type="synonym">Botrytis infestans</name>
    <dbReference type="NCBI Taxonomy" id="4787"/>
    <lineage>
        <taxon>Eukaryota</taxon>
        <taxon>Sar</taxon>
        <taxon>Stramenopiles</taxon>
        <taxon>Oomycota</taxon>
        <taxon>Peronosporomycetes</taxon>
        <taxon>Peronosporales</taxon>
        <taxon>Peronosporaceae</taxon>
        <taxon>Phytophthora</taxon>
    </lineage>
</organism>
<feature type="region of interest" description="Disordered" evidence="1">
    <location>
        <begin position="117"/>
        <end position="146"/>
    </location>
</feature>